<dbReference type="InterPro" id="IPR001421">
    <property type="entry name" value="ATP8_metazoa"/>
</dbReference>
<keyword evidence="4 12" id="KW-0138">CF(0)</keyword>
<comment type="subcellular location">
    <subcellularLocation>
        <location evidence="1 12">Mitochondrion membrane</location>
        <topology evidence="1 12">Single-pass membrane protein</topology>
    </subcellularLocation>
</comment>
<keyword evidence="14" id="KW-0732">Signal</keyword>
<keyword evidence="5 12" id="KW-0812">Transmembrane</keyword>
<protein>
    <recommendedName>
        <fullName evidence="12">ATP synthase complex subunit 8</fullName>
    </recommendedName>
</protein>
<dbReference type="GO" id="GO:0045259">
    <property type="term" value="C:proton-transporting ATP synthase complex"/>
    <property type="evidence" value="ECO:0007669"/>
    <property type="project" value="UniProtKB-KW"/>
</dbReference>
<evidence type="ECO:0000256" key="5">
    <source>
        <dbReference type="ARBA" id="ARBA00022692"/>
    </source>
</evidence>
<geneLocation type="mitochondrion" evidence="15"/>
<keyword evidence="3 12" id="KW-0813">Transport</keyword>
<evidence type="ECO:0000256" key="8">
    <source>
        <dbReference type="ARBA" id="ARBA00023065"/>
    </source>
</evidence>
<evidence type="ECO:0000256" key="7">
    <source>
        <dbReference type="ARBA" id="ARBA00022989"/>
    </source>
</evidence>
<proteinExistence type="inferred from homology"/>
<dbReference type="PANTHER" id="PTHR39937">
    <property type="entry name" value="ATP SYNTHASE PROTEIN 8"/>
    <property type="match status" value="1"/>
</dbReference>
<keyword evidence="9 12" id="KW-0496">Mitochondrion</keyword>
<evidence type="ECO:0000256" key="11">
    <source>
        <dbReference type="ARBA" id="ARBA00023310"/>
    </source>
</evidence>
<feature type="chain" id="PRO_5002634851" description="ATP synthase complex subunit 8" evidence="14">
    <location>
        <begin position="31"/>
        <end position="55"/>
    </location>
</feature>
<comment type="similarity">
    <text evidence="2 12">Belongs to the ATPase protein 8 family.</text>
</comment>
<dbReference type="EMBL" id="AB162908">
    <property type="protein sequence ID" value="BAF43983.1"/>
    <property type="molecule type" value="Genomic_DNA"/>
</dbReference>
<dbReference type="PANTHER" id="PTHR39937:SF1">
    <property type="entry name" value="ATP SYNTHASE PROTEIN 8"/>
    <property type="match status" value="1"/>
</dbReference>
<evidence type="ECO:0000256" key="6">
    <source>
        <dbReference type="ARBA" id="ARBA00022781"/>
    </source>
</evidence>
<dbReference type="AlphaFoldDB" id="A1IGH3"/>
<feature type="region of interest" description="Disordered" evidence="13">
    <location>
        <begin position="33"/>
        <end position="55"/>
    </location>
</feature>
<dbReference type="GO" id="GO:0031966">
    <property type="term" value="C:mitochondrial membrane"/>
    <property type="evidence" value="ECO:0007669"/>
    <property type="project" value="UniProtKB-SubCell"/>
</dbReference>
<evidence type="ECO:0000256" key="1">
    <source>
        <dbReference type="ARBA" id="ARBA00004304"/>
    </source>
</evidence>
<reference evidence="15" key="1">
    <citation type="journal article" date="2007" name="Gene">
        <title>Mitochondrial genomes from major lizard families suggest their phylogenetic relationships and ancient radiations.</title>
        <authorList>
            <person name="Kumazawa Y."/>
        </authorList>
    </citation>
    <scope>NUCLEOTIDE SEQUENCE</scope>
</reference>
<dbReference type="Pfam" id="PF00895">
    <property type="entry name" value="ATP-synt_8"/>
    <property type="match status" value="1"/>
</dbReference>
<dbReference type="GO" id="GO:0015078">
    <property type="term" value="F:proton transmembrane transporter activity"/>
    <property type="evidence" value="ECO:0007669"/>
    <property type="project" value="InterPro"/>
</dbReference>
<evidence type="ECO:0000256" key="14">
    <source>
        <dbReference type="SAM" id="SignalP"/>
    </source>
</evidence>
<accession>A1IGH3</accession>
<evidence type="ECO:0000256" key="13">
    <source>
        <dbReference type="SAM" id="MobiDB-lite"/>
    </source>
</evidence>
<evidence type="ECO:0000256" key="12">
    <source>
        <dbReference type="RuleBase" id="RU003661"/>
    </source>
</evidence>
<evidence type="ECO:0000313" key="15">
    <source>
        <dbReference type="EMBL" id="BAF43983.1"/>
    </source>
</evidence>
<keyword evidence="8 12" id="KW-0406">Ion transport</keyword>
<keyword evidence="10" id="KW-0472">Membrane</keyword>
<sequence>MPQLNPAPWFLILLMTWLSLQLMSTMKTLSVPTQNSLDTSTSSLEESHPWPWPWY</sequence>
<dbReference type="GO" id="GO:0015986">
    <property type="term" value="P:proton motive force-driven ATP synthesis"/>
    <property type="evidence" value="ECO:0007669"/>
    <property type="project" value="InterPro"/>
</dbReference>
<gene>
    <name evidence="15" type="primary">ATPase 8</name>
</gene>
<evidence type="ECO:0000256" key="2">
    <source>
        <dbReference type="ARBA" id="ARBA00008892"/>
    </source>
</evidence>
<evidence type="ECO:0000256" key="10">
    <source>
        <dbReference type="ARBA" id="ARBA00023136"/>
    </source>
</evidence>
<keyword evidence="11" id="KW-0066">ATP synthesis</keyword>
<dbReference type="InterPro" id="IPR050635">
    <property type="entry name" value="ATPase_protein_8"/>
</dbReference>
<feature type="signal peptide" evidence="14">
    <location>
        <begin position="1"/>
        <end position="30"/>
    </location>
</feature>
<name>A1IGH3_9SAUR</name>
<evidence type="ECO:0000256" key="3">
    <source>
        <dbReference type="ARBA" id="ARBA00022448"/>
    </source>
</evidence>
<organism evidence="15">
    <name type="scientific">Lepidophyma flavimaculatum</name>
    <name type="common">yellow-spotted night lizard</name>
    <dbReference type="NCBI Taxonomy" id="264485"/>
    <lineage>
        <taxon>Eukaryota</taxon>
        <taxon>Metazoa</taxon>
        <taxon>Chordata</taxon>
        <taxon>Craniata</taxon>
        <taxon>Vertebrata</taxon>
        <taxon>Euteleostomi</taxon>
        <taxon>Lepidosauria</taxon>
        <taxon>Squamata</taxon>
        <taxon>Bifurcata</taxon>
        <taxon>Unidentata</taxon>
        <taxon>Scinciformata</taxon>
        <taxon>Xantusiidae</taxon>
        <taxon>Xantusiinae</taxon>
        <taxon>Lepidophyma</taxon>
    </lineage>
</organism>
<keyword evidence="7" id="KW-1133">Transmembrane helix</keyword>
<evidence type="ECO:0000256" key="4">
    <source>
        <dbReference type="ARBA" id="ARBA00022547"/>
    </source>
</evidence>
<evidence type="ECO:0000256" key="9">
    <source>
        <dbReference type="ARBA" id="ARBA00023128"/>
    </source>
</evidence>
<keyword evidence="6 12" id="KW-0375">Hydrogen ion transport</keyword>